<keyword evidence="1" id="KW-1133">Transmembrane helix</keyword>
<dbReference type="Proteomes" id="UP001218629">
    <property type="component" value="Chromosome"/>
</dbReference>
<keyword evidence="1" id="KW-0812">Transmembrane</keyword>
<sequence length="239" mass="23988">MRLFDFARRHSSCFCAGLLPSMQIYFFVKGGGMSTEKGTQRSLEDDVGEVTDTTPKWRRRLIRLGVYGLFAALAGTAVTAMAAPVAPPRAGGTAAGAIICANGSGAVTKTDDPGEQGEPVKYQATGSCEVTGAENGTAIGKSMFSIARNNCANASTNVTASVTWPDGTKSSGAGTVVWVATAGQGISASIVSGSITSGAFTGALVKGEGTAPEQVRLDCITSGTFAGATGSGSGAVSPT</sequence>
<evidence type="ECO:0008006" key="4">
    <source>
        <dbReference type="Google" id="ProtNLM"/>
    </source>
</evidence>
<evidence type="ECO:0000313" key="3">
    <source>
        <dbReference type="Proteomes" id="UP001218629"/>
    </source>
</evidence>
<evidence type="ECO:0000313" key="2">
    <source>
        <dbReference type="EMBL" id="WEB39581.1"/>
    </source>
</evidence>
<gene>
    <name evidence="2" type="ORF">MOV08_10065</name>
</gene>
<keyword evidence="3" id="KW-1185">Reference proteome</keyword>
<dbReference type="EMBL" id="CP095749">
    <property type="protein sequence ID" value="WEB39581.1"/>
    <property type="molecule type" value="Genomic_DNA"/>
</dbReference>
<accession>A0ABY8A744</accession>
<feature type="transmembrane region" description="Helical" evidence="1">
    <location>
        <begin position="64"/>
        <end position="83"/>
    </location>
</feature>
<proteinExistence type="predicted"/>
<organism evidence="2 3">
    <name type="scientific">Streptomyces yunnanensis</name>
    <dbReference type="NCBI Taxonomy" id="156453"/>
    <lineage>
        <taxon>Bacteria</taxon>
        <taxon>Bacillati</taxon>
        <taxon>Actinomycetota</taxon>
        <taxon>Actinomycetes</taxon>
        <taxon>Kitasatosporales</taxon>
        <taxon>Streptomycetaceae</taxon>
        <taxon>Streptomyces</taxon>
    </lineage>
</organism>
<evidence type="ECO:0000256" key="1">
    <source>
        <dbReference type="SAM" id="Phobius"/>
    </source>
</evidence>
<keyword evidence="1" id="KW-0472">Membrane</keyword>
<reference evidence="2 3" key="1">
    <citation type="submission" date="2022-03" db="EMBL/GenBank/DDBJ databases">
        <title>Streptomyces yunnanensis P86,complete genome.</title>
        <authorList>
            <person name="Chen S."/>
            <person name="Zhang Q."/>
        </authorList>
    </citation>
    <scope>NUCLEOTIDE SEQUENCE [LARGE SCALE GENOMIC DNA]</scope>
    <source>
        <strain evidence="2 3">P86</strain>
    </source>
</reference>
<dbReference type="RefSeq" id="WP_275307125.1">
    <property type="nucleotide sequence ID" value="NZ_CP095749.1"/>
</dbReference>
<name>A0ABY8A744_9ACTN</name>
<protein>
    <recommendedName>
        <fullName evidence="4">Ig-like domain-containing protein</fullName>
    </recommendedName>
</protein>